<dbReference type="Proteomes" id="UP000435357">
    <property type="component" value="Unassembled WGS sequence"/>
</dbReference>
<proteinExistence type="predicted"/>
<comment type="caution">
    <text evidence="1">The sequence shown here is derived from an EMBL/GenBank/DDBJ whole genome shotgun (WGS) entry which is preliminary data.</text>
</comment>
<sequence>MSTRFFILFFFISKIILSQGSGNALVFDGNDDYVNIGNQVANNCRTIEVWFKPAINITSSLPNPSCLVVRDFDNGNGASTDEFGLAFHPSGWGSNAGRLVFVRRIGSTSYDIASDQNNWQANHWYHVSVSIDATSGMKMYINGVLQQNTNPSTAPIGTQTGSSSDNVSIGKWGNLNQNRYFEGEIDEVRLWDVSRTQQEIRDNMCSSLSGNEPGLRAYWNFDSGSGNTLIDNSQNNYDGTLNNMTNSNWVFSGAPIGDTSTHTYSANLSTTTTILNTGIGDELTVDNINSNADGVHIYKVDTLPNDTVGIGSPLGNYYGVFLTDISGTFDVSYDYSWHGCTNCDQIHSRNDNADTSWQLLTTPPANCEFNLSNQSTVGYDYRAEFIIDTSPLLTLTNFLGSDTTICQGDSFDLSASFPGATYLWQDNSTDSTFTVTQGGIYWVEITLNGCTVSDTINVSETIIDPSLGNDTAICIGSSFDLNAFNQGATYLWQDNTTDSIFTVTQGGTYWVEVSKNGCLDSDTINVTVLDPQPNFPNDTSFCQGDSITLNAAFPGATYLWQNGSTDSVFTAQQSGTYWVEVTAGSCVASDTVDVTEVSLNPDLGNDTTICPDDSIVLNVQHTGANYLWNDNSTDSVLTVNQSGIYWVSVSLGGCSQSDTISVSEYNFNPYLGNDTTICPDSSLLLETQYPTAGHLWQDNSTDSTFLVNQPGTYWVEVTGNNCVSSDTINVDVFDFDSFLGNDTTLCLDSSILLSAPFEDASFIWQDNSTDSTYLADQGGTYWVEVQVNNCLAYDTVEIEEIDFSISLGNDTTICADSSLDLTTGYPGLSHIWQDNSTDTLFSVSQSGIYWVEVDSLGCKESDTIQVQEFNLNPFLSNDTTICADSSLTFTLQYPNSAYLWQDNSTDSVYTVSEPGMYWVEIQGAVCSSTDTIVVDQLSVNPNLGPDTAFCRGSGIYLNTLDSYGSYLWPDNSTATTYFVSEPGSYWVQVRDQGCVGRDTVEVDTINCDTLLSEPEVVLELPNVITPNNDMINDVFTPKKVRGIRSMNTVIYNRWGEKMFESDFTTIMWDAYKASDGTYFWIIEYTDVNGNSGTKEGDLMILR</sequence>
<dbReference type="AlphaFoldDB" id="A0A6N6M9P1"/>
<accession>A0A6N6M9P1</accession>
<dbReference type="OrthoDB" id="9765926at2"/>
<dbReference type="GO" id="GO:0005975">
    <property type="term" value="P:carbohydrate metabolic process"/>
    <property type="evidence" value="ECO:0007669"/>
    <property type="project" value="UniProtKB-ARBA"/>
</dbReference>
<dbReference type="Pfam" id="PF13585">
    <property type="entry name" value="CHU_C"/>
    <property type="match status" value="1"/>
</dbReference>
<dbReference type="RefSeq" id="WP_151167196.1">
    <property type="nucleotide sequence ID" value="NZ_WACR01000004.1"/>
</dbReference>
<dbReference type="InterPro" id="IPR013320">
    <property type="entry name" value="ConA-like_dom_sf"/>
</dbReference>
<gene>
    <name evidence="1" type="ORF">F3059_05845</name>
</gene>
<dbReference type="GO" id="GO:0004553">
    <property type="term" value="F:hydrolase activity, hydrolyzing O-glycosyl compounds"/>
    <property type="evidence" value="ECO:0007669"/>
    <property type="project" value="UniProtKB-ARBA"/>
</dbReference>
<evidence type="ECO:0008006" key="3">
    <source>
        <dbReference type="Google" id="ProtNLM"/>
    </source>
</evidence>
<name>A0A6N6M9P1_9FLAO</name>
<evidence type="ECO:0000313" key="1">
    <source>
        <dbReference type="EMBL" id="KAB1064876.1"/>
    </source>
</evidence>
<keyword evidence="2" id="KW-1185">Reference proteome</keyword>
<evidence type="ECO:0000313" key="2">
    <source>
        <dbReference type="Proteomes" id="UP000435357"/>
    </source>
</evidence>
<dbReference type="EMBL" id="WACR01000004">
    <property type="protein sequence ID" value="KAB1064876.1"/>
    <property type="molecule type" value="Genomic_DNA"/>
</dbReference>
<organism evidence="1 2">
    <name type="scientific">Salibacter halophilus</name>
    <dbReference type="NCBI Taxonomy" id="1803916"/>
    <lineage>
        <taxon>Bacteria</taxon>
        <taxon>Pseudomonadati</taxon>
        <taxon>Bacteroidota</taxon>
        <taxon>Flavobacteriia</taxon>
        <taxon>Flavobacteriales</taxon>
        <taxon>Salibacteraceae</taxon>
        <taxon>Salibacter</taxon>
    </lineage>
</organism>
<dbReference type="Gene3D" id="2.60.120.200">
    <property type="match status" value="1"/>
</dbReference>
<reference evidence="1 2" key="1">
    <citation type="submission" date="2019-09" db="EMBL/GenBank/DDBJ databases">
        <title>Genomes of Cryomorphaceae.</title>
        <authorList>
            <person name="Bowman J.P."/>
        </authorList>
    </citation>
    <scope>NUCLEOTIDE SEQUENCE [LARGE SCALE GENOMIC DNA]</scope>
    <source>
        <strain evidence="1 2">KCTC 52047</strain>
    </source>
</reference>
<dbReference type="Pfam" id="PF13385">
    <property type="entry name" value="Laminin_G_3"/>
    <property type="match status" value="1"/>
</dbReference>
<protein>
    <recommendedName>
        <fullName evidence="3">T9SS type B sorting domain-containing protein</fullName>
    </recommendedName>
</protein>
<dbReference type="SUPFAM" id="SSF49899">
    <property type="entry name" value="Concanavalin A-like lectins/glucanases"/>
    <property type="match status" value="1"/>
</dbReference>